<sequence>MKSLFWVIIFLLLSSSNSFGQVFTSDDCSRRIGIGGGVQIFKAPVPRVEVKTTISGTSMITPLCDPNLVYAMIPEALLLAGVTDEWVHKGMGDAAFAGVTGWYRDPKTGLLTHYAADAIP</sequence>
<name>A0A0F9M5K2_9ZZZZ</name>
<evidence type="ECO:0000313" key="1">
    <source>
        <dbReference type="EMBL" id="KKM64487.1"/>
    </source>
</evidence>
<organism evidence="1">
    <name type="scientific">marine sediment metagenome</name>
    <dbReference type="NCBI Taxonomy" id="412755"/>
    <lineage>
        <taxon>unclassified sequences</taxon>
        <taxon>metagenomes</taxon>
        <taxon>ecological metagenomes</taxon>
    </lineage>
</organism>
<dbReference type="AlphaFoldDB" id="A0A0F9M5K2"/>
<gene>
    <name evidence="1" type="ORF">LCGC14_1500780</name>
</gene>
<dbReference type="EMBL" id="LAZR01010888">
    <property type="protein sequence ID" value="KKM64487.1"/>
    <property type="molecule type" value="Genomic_DNA"/>
</dbReference>
<comment type="caution">
    <text evidence="1">The sequence shown here is derived from an EMBL/GenBank/DDBJ whole genome shotgun (WGS) entry which is preliminary data.</text>
</comment>
<feature type="non-terminal residue" evidence="1">
    <location>
        <position position="120"/>
    </location>
</feature>
<proteinExistence type="predicted"/>
<accession>A0A0F9M5K2</accession>
<protein>
    <submittedName>
        <fullName evidence="1">Uncharacterized protein</fullName>
    </submittedName>
</protein>
<reference evidence="1" key="1">
    <citation type="journal article" date="2015" name="Nature">
        <title>Complex archaea that bridge the gap between prokaryotes and eukaryotes.</title>
        <authorList>
            <person name="Spang A."/>
            <person name="Saw J.H."/>
            <person name="Jorgensen S.L."/>
            <person name="Zaremba-Niedzwiedzka K."/>
            <person name="Martijn J."/>
            <person name="Lind A.E."/>
            <person name="van Eijk R."/>
            <person name="Schleper C."/>
            <person name="Guy L."/>
            <person name="Ettema T.J."/>
        </authorList>
    </citation>
    <scope>NUCLEOTIDE SEQUENCE</scope>
</reference>